<dbReference type="InterPro" id="IPR023393">
    <property type="entry name" value="START-like_dom_sf"/>
</dbReference>
<feature type="region of interest" description="Disordered" evidence="1">
    <location>
        <begin position="1"/>
        <end position="36"/>
    </location>
</feature>
<gene>
    <name evidence="2" type="ORF">SHERM_02256</name>
</gene>
<dbReference type="Gene3D" id="3.30.530.20">
    <property type="match status" value="1"/>
</dbReference>
<keyword evidence="2" id="KW-0675">Receptor</keyword>
<protein>
    <submittedName>
        <fullName evidence="2">Abscisic acid receptor PYL4</fullName>
    </submittedName>
</protein>
<proteinExistence type="predicted"/>
<feature type="compositionally biased region" description="Low complexity" evidence="1">
    <location>
        <begin position="19"/>
        <end position="30"/>
    </location>
</feature>
<dbReference type="AlphaFoldDB" id="A0A9N7NH29"/>
<name>A0A9N7NH29_STRHE</name>
<dbReference type="EMBL" id="CACSLK010028053">
    <property type="protein sequence ID" value="CAA0834433.1"/>
    <property type="molecule type" value="Genomic_DNA"/>
</dbReference>
<reference evidence="2" key="1">
    <citation type="submission" date="2019-12" db="EMBL/GenBank/DDBJ databases">
        <authorList>
            <person name="Scholes J."/>
        </authorList>
    </citation>
    <scope>NUCLEOTIDE SEQUENCE</scope>
</reference>
<dbReference type="Proteomes" id="UP001153555">
    <property type="component" value="Unassembled WGS sequence"/>
</dbReference>
<evidence type="ECO:0000313" key="2">
    <source>
        <dbReference type="EMBL" id="CAA0834433.1"/>
    </source>
</evidence>
<comment type="caution">
    <text evidence="2">The sequence shown here is derived from an EMBL/GenBank/DDBJ whole genome shotgun (WGS) entry which is preliminary data.</text>
</comment>
<keyword evidence="3" id="KW-1185">Reference proteome</keyword>
<evidence type="ECO:0000256" key="1">
    <source>
        <dbReference type="SAM" id="MobiDB-lite"/>
    </source>
</evidence>
<sequence>MASSIQLHRMNPMNHPAARRAAAAEPKPARVCPVPQDVPAAPESVLRRHTHSIAAGQCCSAAVQAVDAPAEAVWSVLRRFDRPQAYKVGL</sequence>
<organism evidence="2 3">
    <name type="scientific">Striga hermonthica</name>
    <name type="common">Purple witchweed</name>
    <name type="synonym">Buchnera hermonthica</name>
    <dbReference type="NCBI Taxonomy" id="68872"/>
    <lineage>
        <taxon>Eukaryota</taxon>
        <taxon>Viridiplantae</taxon>
        <taxon>Streptophyta</taxon>
        <taxon>Embryophyta</taxon>
        <taxon>Tracheophyta</taxon>
        <taxon>Spermatophyta</taxon>
        <taxon>Magnoliopsida</taxon>
        <taxon>eudicotyledons</taxon>
        <taxon>Gunneridae</taxon>
        <taxon>Pentapetalae</taxon>
        <taxon>asterids</taxon>
        <taxon>lamiids</taxon>
        <taxon>Lamiales</taxon>
        <taxon>Orobanchaceae</taxon>
        <taxon>Buchnereae</taxon>
        <taxon>Striga</taxon>
    </lineage>
</organism>
<accession>A0A9N7NH29</accession>
<evidence type="ECO:0000313" key="3">
    <source>
        <dbReference type="Proteomes" id="UP001153555"/>
    </source>
</evidence>